<reference evidence="1" key="1">
    <citation type="submission" date="2023-07" db="EMBL/GenBank/DDBJ databases">
        <title>Sorghum-associated microbial communities from plants grown in Nebraska, USA.</title>
        <authorList>
            <person name="Schachtman D."/>
        </authorList>
    </citation>
    <scope>NUCLEOTIDE SEQUENCE</scope>
    <source>
        <strain evidence="1">DS1061</strain>
    </source>
</reference>
<name>A0AB73IP92_9BURK</name>
<comment type="caution">
    <text evidence="1">The sequence shown here is derived from an EMBL/GenBank/DDBJ whole genome shotgun (WGS) entry which is preliminary data.</text>
</comment>
<protein>
    <recommendedName>
        <fullName evidence="3">Fis family transcriptional regulator</fullName>
    </recommendedName>
</protein>
<evidence type="ECO:0000313" key="2">
    <source>
        <dbReference type="Proteomes" id="UP001229486"/>
    </source>
</evidence>
<proteinExistence type="predicted"/>
<dbReference type="AlphaFoldDB" id="A0AB73IP92"/>
<gene>
    <name evidence="1" type="ORF">J2793_007315</name>
</gene>
<organism evidence="1 2">
    <name type="scientific">Paraburkholderia caledonica</name>
    <dbReference type="NCBI Taxonomy" id="134536"/>
    <lineage>
        <taxon>Bacteria</taxon>
        <taxon>Pseudomonadati</taxon>
        <taxon>Pseudomonadota</taxon>
        <taxon>Betaproteobacteria</taxon>
        <taxon>Burkholderiales</taxon>
        <taxon>Burkholderiaceae</taxon>
        <taxon>Paraburkholderia</taxon>
    </lineage>
</organism>
<dbReference type="EMBL" id="JAURTK010000034">
    <property type="protein sequence ID" value="MDP9651840.1"/>
    <property type="molecule type" value="Genomic_DNA"/>
</dbReference>
<accession>A0AB73IP92</accession>
<dbReference type="Proteomes" id="UP001229486">
    <property type="component" value="Unassembled WGS sequence"/>
</dbReference>
<evidence type="ECO:0008006" key="3">
    <source>
        <dbReference type="Google" id="ProtNLM"/>
    </source>
</evidence>
<evidence type="ECO:0000313" key="1">
    <source>
        <dbReference type="EMBL" id="MDP9651840.1"/>
    </source>
</evidence>
<dbReference type="RefSeq" id="WP_392396366.1">
    <property type="nucleotide sequence ID" value="NZ_JAURTK010000034.1"/>
</dbReference>
<sequence length="127" mass="14484">MLLPHTVAYVREVVLRNHLVLAAFRCGQGNGELLAELVKALYVTWYLQEAGYGALDHALYLEAERILDLAARNASRRIWLIEEKDCAPITRLLDLHEQQLLSAPVHAVNEARARMAHFGRSDRRSPW</sequence>